<dbReference type="InterPro" id="IPR003599">
    <property type="entry name" value="Ig_sub"/>
</dbReference>
<dbReference type="InterPro" id="IPR013783">
    <property type="entry name" value="Ig-like_fold"/>
</dbReference>
<dbReference type="PANTHER" id="PTHR11860">
    <property type="entry name" value="POLYMERIC-IMMUNOGLOBULIN RECEPTOR"/>
    <property type="match status" value="1"/>
</dbReference>
<comment type="subcellular location">
    <subcellularLocation>
        <location evidence="1">Membrane</location>
    </subcellularLocation>
</comment>
<dbReference type="AlphaFoldDB" id="A0A096M1R7"/>
<feature type="domain" description="Immunoglobulin" evidence="5">
    <location>
        <begin position="23"/>
        <end position="124"/>
    </location>
</feature>
<keyword evidence="7" id="KW-1185">Reference proteome</keyword>
<keyword evidence="3" id="KW-0472">Membrane</keyword>
<accession>A0A096M1R7</accession>
<dbReference type="EMBL" id="AYCK01029613">
    <property type="status" value="NOT_ANNOTATED_CDS"/>
    <property type="molecule type" value="Genomic_DNA"/>
</dbReference>
<proteinExistence type="predicted"/>
<dbReference type="Proteomes" id="UP000028760">
    <property type="component" value="Unassembled WGS sequence"/>
</dbReference>
<dbReference type="GO" id="GO:0004888">
    <property type="term" value="F:transmembrane signaling receptor activity"/>
    <property type="evidence" value="ECO:0007669"/>
    <property type="project" value="TreeGrafter"/>
</dbReference>
<evidence type="ECO:0000256" key="1">
    <source>
        <dbReference type="ARBA" id="ARBA00004370"/>
    </source>
</evidence>
<keyword evidence="4" id="KW-0732">Signal</keyword>
<reference evidence="7" key="1">
    <citation type="submission" date="2013-10" db="EMBL/GenBank/DDBJ databases">
        <authorList>
            <person name="Schartl M."/>
            <person name="Warren W."/>
        </authorList>
    </citation>
    <scope>NUCLEOTIDE SEQUENCE [LARGE SCALE GENOMIC DNA]</scope>
    <source>
        <strain evidence="7">female</strain>
    </source>
</reference>
<dbReference type="InterPro" id="IPR050671">
    <property type="entry name" value="CD300_family_receptors"/>
</dbReference>
<evidence type="ECO:0000256" key="2">
    <source>
        <dbReference type="ARBA" id="ARBA00022692"/>
    </source>
</evidence>
<protein>
    <recommendedName>
        <fullName evidence="5">Immunoglobulin domain-containing protein</fullName>
    </recommendedName>
</protein>
<dbReference type="SMART" id="SM00409">
    <property type="entry name" value="IG"/>
    <property type="match status" value="2"/>
</dbReference>
<feature type="domain" description="Immunoglobulin" evidence="5">
    <location>
        <begin position="133"/>
        <end position="232"/>
    </location>
</feature>
<dbReference type="OMA" id="MICLIGI"/>
<reference evidence="6" key="2">
    <citation type="submission" date="2025-08" db="UniProtKB">
        <authorList>
            <consortium name="Ensembl"/>
        </authorList>
    </citation>
    <scope>IDENTIFICATION</scope>
</reference>
<reference evidence="6" key="3">
    <citation type="submission" date="2025-09" db="UniProtKB">
        <authorList>
            <consortium name="Ensembl"/>
        </authorList>
    </citation>
    <scope>IDENTIFICATION</scope>
</reference>
<evidence type="ECO:0000313" key="7">
    <source>
        <dbReference type="Proteomes" id="UP000028760"/>
    </source>
</evidence>
<name>A0A096M1R7_POEFO</name>
<dbReference type="SUPFAM" id="SSF48726">
    <property type="entry name" value="Immunoglobulin"/>
    <property type="match status" value="2"/>
</dbReference>
<sequence length="288" mass="32168">MKVHHSLFCLIFVSLQVRSSRSVETHYGVSGGNITFPCSFLSSGKIKIFCRETCEGENILIRTRDDAAQIGRYRTEYEREASRTFPVLQVSILELTRSDAGRYQCGLEDSPSSDSFLDFRLVVVDALLDGNKVPHLHRDAGSSLTIACSFEDSGRKRLFCRGGCGKDEVLVQTDAVRADRGRYSIEYEKRRNAAVLLVTITQLTQSDSGRYRCKLDRAIRSDLDRDFSITVTDVPDPSTFTPTATQSFSSTSESFSPAVSSETSSLCQKSAFKGQWLISFHCNFILMI</sequence>
<dbReference type="GeneTree" id="ENSGT01070000254036"/>
<evidence type="ECO:0000256" key="3">
    <source>
        <dbReference type="ARBA" id="ARBA00023136"/>
    </source>
</evidence>
<dbReference type="Gene3D" id="2.60.40.10">
    <property type="entry name" value="Immunoglobulins"/>
    <property type="match status" value="2"/>
</dbReference>
<feature type="signal peptide" evidence="4">
    <location>
        <begin position="1"/>
        <end position="22"/>
    </location>
</feature>
<dbReference type="PANTHER" id="PTHR11860:SF87">
    <property type="entry name" value="CMRF35-LIKE MOLECULE 8"/>
    <property type="match status" value="1"/>
</dbReference>
<evidence type="ECO:0000259" key="5">
    <source>
        <dbReference type="SMART" id="SM00409"/>
    </source>
</evidence>
<evidence type="ECO:0000313" key="6">
    <source>
        <dbReference type="Ensembl" id="ENSPFOP00000025358.1"/>
    </source>
</evidence>
<dbReference type="GO" id="GO:0005886">
    <property type="term" value="C:plasma membrane"/>
    <property type="evidence" value="ECO:0007669"/>
    <property type="project" value="TreeGrafter"/>
</dbReference>
<keyword evidence="2" id="KW-0812">Transmembrane</keyword>
<organism evidence="6 7">
    <name type="scientific">Poecilia formosa</name>
    <name type="common">Amazon molly</name>
    <name type="synonym">Limia formosa</name>
    <dbReference type="NCBI Taxonomy" id="48698"/>
    <lineage>
        <taxon>Eukaryota</taxon>
        <taxon>Metazoa</taxon>
        <taxon>Chordata</taxon>
        <taxon>Craniata</taxon>
        <taxon>Vertebrata</taxon>
        <taxon>Euteleostomi</taxon>
        <taxon>Actinopterygii</taxon>
        <taxon>Neopterygii</taxon>
        <taxon>Teleostei</taxon>
        <taxon>Neoteleostei</taxon>
        <taxon>Acanthomorphata</taxon>
        <taxon>Ovalentaria</taxon>
        <taxon>Atherinomorphae</taxon>
        <taxon>Cyprinodontiformes</taxon>
        <taxon>Poeciliidae</taxon>
        <taxon>Poeciliinae</taxon>
        <taxon>Poecilia</taxon>
    </lineage>
</organism>
<dbReference type="Ensembl" id="ENSPFOT00000024485.1">
    <property type="protein sequence ID" value="ENSPFOP00000025358.1"/>
    <property type="gene ID" value="ENSPFOG00000022536.1"/>
</dbReference>
<evidence type="ECO:0000256" key="4">
    <source>
        <dbReference type="SAM" id="SignalP"/>
    </source>
</evidence>
<dbReference type="InterPro" id="IPR036179">
    <property type="entry name" value="Ig-like_dom_sf"/>
</dbReference>
<feature type="chain" id="PRO_5001926818" description="Immunoglobulin domain-containing protein" evidence="4">
    <location>
        <begin position="23"/>
        <end position="288"/>
    </location>
</feature>